<evidence type="ECO:0000313" key="1">
    <source>
        <dbReference type="Proteomes" id="UP001652740"/>
    </source>
</evidence>
<proteinExistence type="predicted"/>
<keyword evidence="1" id="KW-1185">Reference proteome</keyword>
<dbReference type="InParanoid" id="A0A6J3BRV5"/>
<protein>
    <submittedName>
        <fullName evidence="2">Uncharacterized protein LOC116412685</fullName>
    </submittedName>
</protein>
<evidence type="ECO:0000313" key="2">
    <source>
        <dbReference type="RefSeq" id="XP_031763162.1"/>
    </source>
</evidence>
<organism evidence="1 2">
    <name type="scientific">Galleria mellonella</name>
    <name type="common">Greater wax moth</name>
    <dbReference type="NCBI Taxonomy" id="7137"/>
    <lineage>
        <taxon>Eukaryota</taxon>
        <taxon>Metazoa</taxon>
        <taxon>Ecdysozoa</taxon>
        <taxon>Arthropoda</taxon>
        <taxon>Hexapoda</taxon>
        <taxon>Insecta</taxon>
        <taxon>Pterygota</taxon>
        <taxon>Neoptera</taxon>
        <taxon>Endopterygota</taxon>
        <taxon>Lepidoptera</taxon>
        <taxon>Glossata</taxon>
        <taxon>Ditrysia</taxon>
        <taxon>Pyraloidea</taxon>
        <taxon>Pyralidae</taxon>
        <taxon>Galleriinae</taxon>
        <taxon>Galleria</taxon>
    </lineage>
</organism>
<dbReference type="Proteomes" id="UP001652740">
    <property type="component" value="Unplaced"/>
</dbReference>
<dbReference type="OrthoDB" id="7367257at2759"/>
<dbReference type="KEGG" id="gmw:116412685"/>
<dbReference type="AlphaFoldDB" id="A0A6J3BRV5"/>
<accession>A0A6J3BRV5</accession>
<sequence>MQCNQPFYGIGYGGPNCGQFYTYNSSPYYGTYPEIIGEGEVASVLFPDGSIQFYFVPLANKRWPSYTYNPNLYCNPSCRTNTGVWFIKNFSNPIPPAIFQQYCQGANGEPFSKSYSFSDNNMATSPGFLLKFHNDNWTSTTDLHYFYPSLRECTWFPNVRTIESAAVQVEIPIETKRTCEHVVVCNKPCKCTRTYSSCTKSEYCKNLKQECNSSHMSIVQSISRDSIYKNKKPIAFKEKRSSCSSLHGDKKKPRKNKYQITCECNKTIKPSTTDKSVTTYADQSSSCIGEKGCETQTKYCVPTNTVHKINSTHKNNKTEIWIPKTPLSRKAMEIKSSENFKGIYDSDRNSDACICSSDTDE</sequence>
<reference evidence="2" key="1">
    <citation type="submission" date="2025-08" db="UniProtKB">
        <authorList>
            <consortium name="RefSeq"/>
        </authorList>
    </citation>
    <scope>IDENTIFICATION</scope>
    <source>
        <tissue evidence="2">Whole larvae</tissue>
    </source>
</reference>
<dbReference type="RefSeq" id="XP_031763162.1">
    <property type="nucleotide sequence ID" value="XM_031907302.2"/>
</dbReference>
<name>A0A6J3BRV5_GALME</name>
<dbReference type="GeneID" id="116412685"/>
<gene>
    <name evidence="2" type="primary">LOC116412685</name>
</gene>